<evidence type="ECO:0000256" key="1">
    <source>
        <dbReference type="SAM" id="Phobius"/>
    </source>
</evidence>
<protein>
    <submittedName>
        <fullName evidence="2">Uncharacterized protein</fullName>
    </submittedName>
</protein>
<keyword evidence="1" id="KW-0812">Transmembrane</keyword>
<accession>A0A8H5TZ89</accession>
<feature type="transmembrane region" description="Helical" evidence="1">
    <location>
        <begin position="129"/>
        <end position="150"/>
    </location>
</feature>
<dbReference type="OrthoDB" id="5092327at2759"/>
<dbReference type="Proteomes" id="UP000567885">
    <property type="component" value="Unassembled WGS sequence"/>
</dbReference>
<comment type="caution">
    <text evidence="2">The sequence shown here is derived from an EMBL/GenBank/DDBJ whole genome shotgun (WGS) entry which is preliminary data.</text>
</comment>
<feature type="transmembrane region" description="Helical" evidence="1">
    <location>
        <begin position="52"/>
        <end position="77"/>
    </location>
</feature>
<sequence>MQQPNPNREGSMGLFKVLKLFVAVFAIANFISLVLNALAACRYSEEINNSPIPFSFLAAISGIAWVISSLTLLFLFTKIRQFNHRVARYVFKIIAVIAFIFLIVFYFGWATSFTFQFPFTAGWGIGRAAIIFGHMSLLLAIFITLLSAVLDTPKDIPPEPPTGPNTRQASRA</sequence>
<feature type="transmembrane region" description="Helical" evidence="1">
    <location>
        <begin position="89"/>
        <end position="109"/>
    </location>
</feature>
<dbReference type="EMBL" id="JAAGWQ010000002">
    <property type="protein sequence ID" value="KAF5681085.1"/>
    <property type="molecule type" value="Genomic_DNA"/>
</dbReference>
<organism evidence="2 3">
    <name type="scientific">Fusarium heterosporum</name>
    <dbReference type="NCBI Taxonomy" id="42747"/>
    <lineage>
        <taxon>Eukaryota</taxon>
        <taxon>Fungi</taxon>
        <taxon>Dikarya</taxon>
        <taxon>Ascomycota</taxon>
        <taxon>Pezizomycotina</taxon>
        <taxon>Sordariomycetes</taxon>
        <taxon>Hypocreomycetidae</taxon>
        <taxon>Hypocreales</taxon>
        <taxon>Nectriaceae</taxon>
        <taxon>Fusarium</taxon>
        <taxon>Fusarium heterosporum species complex</taxon>
    </lineage>
</organism>
<evidence type="ECO:0000313" key="2">
    <source>
        <dbReference type="EMBL" id="KAF5681085.1"/>
    </source>
</evidence>
<reference evidence="2 3" key="1">
    <citation type="submission" date="2020-05" db="EMBL/GenBank/DDBJ databases">
        <title>Identification and distribution of gene clusters putatively required for synthesis of sphingolipid metabolism inhibitors in phylogenetically diverse species of the filamentous fungus Fusarium.</title>
        <authorList>
            <person name="Kim H.-S."/>
            <person name="Busman M."/>
            <person name="Brown D.W."/>
            <person name="Divon H."/>
            <person name="Uhlig S."/>
            <person name="Proctor R.H."/>
        </authorList>
    </citation>
    <scope>NUCLEOTIDE SEQUENCE [LARGE SCALE GENOMIC DNA]</scope>
    <source>
        <strain evidence="2 3">NRRL 20693</strain>
    </source>
</reference>
<feature type="transmembrane region" description="Helical" evidence="1">
    <location>
        <begin position="20"/>
        <end position="40"/>
    </location>
</feature>
<keyword evidence="1" id="KW-0472">Membrane</keyword>
<proteinExistence type="predicted"/>
<keyword evidence="1" id="KW-1133">Transmembrane helix</keyword>
<dbReference type="AlphaFoldDB" id="A0A8H5TZ89"/>
<evidence type="ECO:0000313" key="3">
    <source>
        <dbReference type="Proteomes" id="UP000567885"/>
    </source>
</evidence>
<keyword evidence="3" id="KW-1185">Reference proteome</keyword>
<gene>
    <name evidence="2" type="ORF">FHETE_116</name>
</gene>
<name>A0A8H5TZ89_FUSHE</name>